<dbReference type="GO" id="GO:0005886">
    <property type="term" value="C:plasma membrane"/>
    <property type="evidence" value="ECO:0007669"/>
    <property type="project" value="UniProtKB-SubCell"/>
</dbReference>
<evidence type="ECO:0000256" key="4">
    <source>
        <dbReference type="ARBA" id="ARBA00022989"/>
    </source>
</evidence>
<evidence type="ECO:0000256" key="2">
    <source>
        <dbReference type="ARBA" id="ARBA00009142"/>
    </source>
</evidence>
<protein>
    <recommendedName>
        <fullName evidence="6">Probable membrane transporter protein</fullName>
    </recommendedName>
</protein>
<dbReference type="PANTHER" id="PTHR43701:SF2">
    <property type="entry name" value="MEMBRANE TRANSPORTER PROTEIN YJNA-RELATED"/>
    <property type="match status" value="1"/>
</dbReference>
<proteinExistence type="inferred from homology"/>
<dbReference type="KEGG" id="lji:ELX58_04520"/>
<dbReference type="RefSeq" id="WP_133441971.1">
    <property type="nucleotide sequence ID" value="NZ_CP034726.1"/>
</dbReference>
<keyword evidence="5 6" id="KW-0472">Membrane</keyword>
<comment type="subcellular location">
    <subcellularLocation>
        <location evidence="6">Cell membrane</location>
        <topology evidence="6">Multi-pass membrane protein</topology>
    </subcellularLocation>
    <subcellularLocation>
        <location evidence="1">Membrane</location>
        <topology evidence="1">Multi-pass membrane protein</topology>
    </subcellularLocation>
</comment>
<evidence type="ECO:0000256" key="3">
    <source>
        <dbReference type="ARBA" id="ARBA00022692"/>
    </source>
</evidence>
<gene>
    <name evidence="7" type="ORF">ELX58_04520</name>
</gene>
<comment type="similarity">
    <text evidence="2 6">Belongs to the 4-toluene sulfonate uptake permease (TSUP) (TC 2.A.102) family.</text>
</comment>
<dbReference type="InterPro" id="IPR002781">
    <property type="entry name" value="TM_pro_TauE-like"/>
</dbReference>
<keyword evidence="6" id="KW-1003">Cell membrane</keyword>
<feature type="transmembrane region" description="Helical" evidence="6">
    <location>
        <begin position="71"/>
        <end position="90"/>
    </location>
</feature>
<evidence type="ECO:0000256" key="1">
    <source>
        <dbReference type="ARBA" id="ARBA00004141"/>
    </source>
</evidence>
<dbReference type="Proteomes" id="UP000294321">
    <property type="component" value="Chromosome"/>
</dbReference>
<keyword evidence="4 6" id="KW-1133">Transmembrane helix</keyword>
<evidence type="ECO:0000313" key="8">
    <source>
        <dbReference type="Proteomes" id="UP000294321"/>
    </source>
</evidence>
<dbReference type="Pfam" id="PF01925">
    <property type="entry name" value="TauE"/>
    <property type="match status" value="1"/>
</dbReference>
<feature type="transmembrane region" description="Helical" evidence="6">
    <location>
        <begin position="41"/>
        <end position="59"/>
    </location>
</feature>
<feature type="transmembrane region" description="Helical" evidence="6">
    <location>
        <begin position="133"/>
        <end position="159"/>
    </location>
</feature>
<accession>A0A4P6ZLX5</accession>
<reference evidence="8" key="1">
    <citation type="submission" date="2018-12" db="EMBL/GenBank/DDBJ databases">
        <title>A new species of lactobacillus.</title>
        <authorList>
            <person name="Jian Y."/>
            <person name="Xin L."/>
            <person name="Hong Z.J."/>
            <person name="Ming L.Z."/>
            <person name="Hong X.Z."/>
        </authorList>
    </citation>
    <scope>NUCLEOTIDE SEQUENCE [LARGE SCALE GENOMIC DNA]</scope>
    <source>
        <strain evidence="8">HSLZ-75</strain>
    </source>
</reference>
<name>A0A4P6ZLX5_9LACO</name>
<evidence type="ECO:0000256" key="5">
    <source>
        <dbReference type="ARBA" id="ARBA00023136"/>
    </source>
</evidence>
<sequence length="247" mass="26520">MKLLAFFPVGLISGILGAVVGIASLASYPALIMFGLPPITANVTNLTSQGLLCIGSFYSSLRDIVGHGKQTLIYTILLLVGSIIGTIIVLHESSASFAKIVPFFVLAATLLILKPKTKAANKTDKKKLWVRYLTMFILFLLGIYCAYFGAGSGIVYLALMATVSTAPFKVYNSIRNVSMVGPAVVSTIVYATLAPVNWLVVVPLGLGMLIGGYLGPIIVRHVNEKYIKSFVSICGIVLTIYLFMKAY</sequence>
<evidence type="ECO:0000256" key="6">
    <source>
        <dbReference type="RuleBase" id="RU363041"/>
    </source>
</evidence>
<keyword evidence="3 6" id="KW-0812">Transmembrane</keyword>
<feature type="transmembrane region" description="Helical" evidence="6">
    <location>
        <begin position="188"/>
        <end position="214"/>
    </location>
</feature>
<dbReference type="EMBL" id="CP034726">
    <property type="protein sequence ID" value="QBP18412.1"/>
    <property type="molecule type" value="Genomic_DNA"/>
</dbReference>
<dbReference type="AlphaFoldDB" id="A0A4P6ZLX5"/>
<organism evidence="7 8">
    <name type="scientific">Acetilactobacillus jinshanensis</name>
    <dbReference type="NCBI Taxonomy" id="1720083"/>
    <lineage>
        <taxon>Bacteria</taxon>
        <taxon>Bacillati</taxon>
        <taxon>Bacillota</taxon>
        <taxon>Bacilli</taxon>
        <taxon>Lactobacillales</taxon>
        <taxon>Lactobacillaceae</taxon>
        <taxon>Acetilactobacillus</taxon>
    </lineage>
</organism>
<dbReference type="InterPro" id="IPR051598">
    <property type="entry name" value="TSUP/Inactive_protease-like"/>
</dbReference>
<feature type="transmembrane region" description="Helical" evidence="6">
    <location>
        <begin position="226"/>
        <end position="244"/>
    </location>
</feature>
<keyword evidence="8" id="KW-1185">Reference proteome</keyword>
<evidence type="ECO:0000313" key="7">
    <source>
        <dbReference type="EMBL" id="QBP18412.1"/>
    </source>
</evidence>
<feature type="transmembrane region" description="Helical" evidence="6">
    <location>
        <begin position="96"/>
        <end position="113"/>
    </location>
</feature>
<dbReference type="OrthoDB" id="2329556at2"/>
<dbReference type="PANTHER" id="PTHR43701">
    <property type="entry name" value="MEMBRANE TRANSPORTER PROTEIN MJ0441-RELATED"/>
    <property type="match status" value="1"/>
</dbReference>